<evidence type="ECO:0000256" key="5">
    <source>
        <dbReference type="ARBA" id="ARBA00022806"/>
    </source>
</evidence>
<evidence type="ECO:0000256" key="9">
    <source>
        <dbReference type="ARBA" id="ARBA00024352"/>
    </source>
</evidence>
<evidence type="ECO:0000256" key="2">
    <source>
        <dbReference type="ARBA" id="ARBA00022540"/>
    </source>
</evidence>
<dbReference type="InterPro" id="IPR001650">
    <property type="entry name" value="Helicase_C-like"/>
</dbReference>
<dbReference type="EC" id="3.6.4.13" evidence="1"/>
<dbReference type="Pfam" id="PF00271">
    <property type="entry name" value="Helicase_C"/>
    <property type="match status" value="1"/>
</dbReference>
<dbReference type="SMART" id="SM00487">
    <property type="entry name" value="DEXDc"/>
    <property type="match status" value="1"/>
</dbReference>
<dbReference type="Pfam" id="PF00270">
    <property type="entry name" value="DEAD"/>
    <property type="match status" value="1"/>
</dbReference>
<sequence length="366" mass="41566">MELKAELLRGIYAYGFERPSAIQQRAIVPVIKGHDVIAQAQSGTGKTATFSISILQKLDPAIKGTQALILAPTRELAQQIQKVVVALGDYMNIECHACVGGTNVREDMAKLQEGAQVVVGTPGRVYDMINRRALRTDTIKIFCLDEADEMLSRGFKDQIYEVFQLLPQDTQVVLLSATMPADVLEVTKKFMRDPVRILVKRDELTLEGIKQFYIAVEKEEWKLDTLCDLYETVTITQAVIFCNTRRKVDWLTEKMHSREFTVSAMHGDMEQKQREVLMKEFRSGSSRVLITTDLLARGIDVQQVSLVINYDLPTNRENYIHRIGRGGRFGRKGVAINFVTTEDVRMLRDIEQFYNTQIDEMPLNVA</sequence>
<reference evidence="16" key="1">
    <citation type="submission" date="2020-11" db="EMBL/GenBank/DDBJ databases">
        <authorList>
            <person name="Koelle M."/>
            <person name="Horta M.A.C."/>
            <person name="Nowrousian M."/>
            <person name="Ohm R.A."/>
            <person name="Benz P."/>
            <person name="Pilgard A."/>
        </authorList>
    </citation>
    <scope>NUCLEOTIDE SEQUENCE</scope>
    <source>
        <strain evidence="16">FPRL280</strain>
    </source>
</reference>
<dbReference type="GO" id="GO:0003723">
    <property type="term" value="F:RNA binding"/>
    <property type="evidence" value="ECO:0007669"/>
    <property type="project" value="UniProtKB-KW"/>
</dbReference>
<keyword evidence="8" id="KW-0648">Protein biosynthesis</keyword>
<dbReference type="InterPro" id="IPR027417">
    <property type="entry name" value="P-loop_NTPase"/>
</dbReference>
<dbReference type="PROSITE" id="PS51192">
    <property type="entry name" value="HELICASE_ATP_BIND_1"/>
    <property type="match status" value="1"/>
</dbReference>
<dbReference type="GO" id="GO:0003724">
    <property type="term" value="F:RNA helicase activity"/>
    <property type="evidence" value="ECO:0007669"/>
    <property type="project" value="UniProtKB-EC"/>
</dbReference>
<evidence type="ECO:0000259" key="15">
    <source>
        <dbReference type="PROSITE" id="PS51194"/>
    </source>
</evidence>
<keyword evidence="7" id="KW-0694">RNA-binding</keyword>
<reference evidence="16" key="2">
    <citation type="journal article" name="Front. Microbiol.">
        <title>Degradative Capacity of Two Strains of Rhodonia placenta: From Phenotype to Genotype.</title>
        <authorList>
            <person name="Kolle M."/>
            <person name="Horta M.A.C."/>
            <person name="Nowrousian M."/>
            <person name="Ohm R.A."/>
            <person name="Benz J.P."/>
            <person name="Pilgard A."/>
        </authorList>
    </citation>
    <scope>NUCLEOTIDE SEQUENCE</scope>
    <source>
        <strain evidence="16">FPRL280</strain>
    </source>
</reference>
<organism evidence="16 17">
    <name type="scientific">Rhodonia placenta</name>
    <dbReference type="NCBI Taxonomy" id="104341"/>
    <lineage>
        <taxon>Eukaryota</taxon>
        <taxon>Fungi</taxon>
        <taxon>Dikarya</taxon>
        <taxon>Basidiomycota</taxon>
        <taxon>Agaricomycotina</taxon>
        <taxon>Agaricomycetes</taxon>
        <taxon>Polyporales</taxon>
        <taxon>Adustoporiaceae</taxon>
        <taxon>Rhodonia</taxon>
    </lineage>
</organism>
<dbReference type="InterPro" id="IPR044728">
    <property type="entry name" value="EIF4A_DEADc"/>
</dbReference>
<keyword evidence="2" id="KW-0396">Initiation factor</keyword>
<evidence type="ECO:0000256" key="7">
    <source>
        <dbReference type="ARBA" id="ARBA00022884"/>
    </source>
</evidence>
<dbReference type="GO" id="GO:0005524">
    <property type="term" value="F:ATP binding"/>
    <property type="evidence" value="ECO:0007669"/>
    <property type="project" value="UniProtKB-KW"/>
</dbReference>
<dbReference type="SUPFAM" id="SSF52540">
    <property type="entry name" value="P-loop containing nucleoside triphosphate hydrolases"/>
    <property type="match status" value="1"/>
</dbReference>
<evidence type="ECO:0000256" key="13">
    <source>
        <dbReference type="ARBA" id="ARBA00047984"/>
    </source>
</evidence>
<evidence type="ECO:0000256" key="4">
    <source>
        <dbReference type="ARBA" id="ARBA00022801"/>
    </source>
</evidence>
<evidence type="ECO:0000256" key="1">
    <source>
        <dbReference type="ARBA" id="ARBA00012552"/>
    </source>
</evidence>
<evidence type="ECO:0000256" key="12">
    <source>
        <dbReference type="ARBA" id="ARBA00032223"/>
    </source>
</evidence>
<keyword evidence="6" id="KW-0067">ATP-binding</keyword>
<dbReference type="CDD" id="cd18046">
    <property type="entry name" value="DEADc_EIF4AII_EIF4AI_DDX2"/>
    <property type="match status" value="1"/>
</dbReference>
<evidence type="ECO:0000256" key="6">
    <source>
        <dbReference type="ARBA" id="ARBA00022840"/>
    </source>
</evidence>
<dbReference type="GO" id="GO:0016787">
    <property type="term" value="F:hydrolase activity"/>
    <property type="evidence" value="ECO:0007669"/>
    <property type="project" value="UniProtKB-KW"/>
</dbReference>
<evidence type="ECO:0000256" key="8">
    <source>
        <dbReference type="ARBA" id="ARBA00022917"/>
    </source>
</evidence>
<evidence type="ECO:0000256" key="11">
    <source>
        <dbReference type="ARBA" id="ARBA00024769"/>
    </source>
</evidence>
<dbReference type="GO" id="GO:0003743">
    <property type="term" value="F:translation initiation factor activity"/>
    <property type="evidence" value="ECO:0007669"/>
    <property type="project" value="UniProtKB-KW"/>
</dbReference>
<comment type="similarity">
    <text evidence="9">Belongs to the DEAD box helicase family. eIF4A subfamily.</text>
</comment>
<keyword evidence="5" id="KW-0347">Helicase</keyword>
<dbReference type="FunFam" id="3.40.50.300:FF:000089">
    <property type="entry name" value="Eukaryotic initiation factor 4A-II"/>
    <property type="match status" value="1"/>
</dbReference>
<dbReference type="InterPro" id="IPR011545">
    <property type="entry name" value="DEAD/DEAH_box_helicase_dom"/>
</dbReference>
<feature type="domain" description="Helicase C-terminal" evidence="15">
    <location>
        <begin position="208"/>
        <end position="366"/>
    </location>
</feature>
<comment type="function">
    <text evidence="11">ATP-dependent RNA helicase which is a subunit of the eIF4F complex involved in cap recognition and is required for mRNA binding to ribosome. In the current model of translation initiation, eIF4A unwinds RNA secondary structures in the 5'-UTR of mRNAs which is necessary to allow efficient binding of the small ribosomal subunit, and subsequent scanning for the initiator codon.</text>
</comment>
<dbReference type="InterPro" id="IPR014001">
    <property type="entry name" value="Helicase_ATP-bd"/>
</dbReference>
<dbReference type="EMBL" id="JADOXO010000015">
    <property type="protein sequence ID" value="KAF9819816.1"/>
    <property type="molecule type" value="Genomic_DNA"/>
</dbReference>
<dbReference type="SMART" id="SM00490">
    <property type="entry name" value="HELICc"/>
    <property type="match status" value="1"/>
</dbReference>
<proteinExistence type="inferred from homology"/>
<evidence type="ECO:0000313" key="16">
    <source>
        <dbReference type="EMBL" id="KAF9819816.1"/>
    </source>
</evidence>
<evidence type="ECO:0000259" key="14">
    <source>
        <dbReference type="PROSITE" id="PS51192"/>
    </source>
</evidence>
<keyword evidence="4" id="KW-0378">Hydrolase</keyword>
<evidence type="ECO:0000313" key="17">
    <source>
        <dbReference type="Proteomes" id="UP000639403"/>
    </source>
</evidence>
<dbReference type="Proteomes" id="UP000639403">
    <property type="component" value="Unassembled WGS sequence"/>
</dbReference>
<dbReference type="AlphaFoldDB" id="A0A8H7P963"/>
<dbReference type="Gene3D" id="3.40.50.300">
    <property type="entry name" value="P-loop containing nucleotide triphosphate hydrolases"/>
    <property type="match status" value="2"/>
</dbReference>
<dbReference type="FunFam" id="3.40.50.300:FF:000031">
    <property type="entry name" value="Eukaryotic initiation factor 4A-III"/>
    <property type="match status" value="1"/>
</dbReference>
<evidence type="ECO:0000256" key="10">
    <source>
        <dbReference type="ARBA" id="ARBA00024412"/>
    </source>
</evidence>
<comment type="caution">
    <text evidence="16">The sequence shown here is derived from an EMBL/GenBank/DDBJ whole genome shotgun (WGS) entry which is preliminary data.</text>
</comment>
<gene>
    <name evidence="16" type="ORF">IEO21_01907</name>
</gene>
<dbReference type="PROSITE" id="PS51194">
    <property type="entry name" value="HELICASE_CTER"/>
    <property type="match status" value="1"/>
</dbReference>
<protein>
    <recommendedName>
        <fullName evidence="10">ATP-dependent RNA helicase eIF4A</fullName>
        <ecNumber evidence="1">3.6.4.13</ecNumber>
    </recommendedName>
    <alternativeName>
        <fullName evidence="12">Eukaryotic initiation factor 4A</fullName>
    </alternativeName>
</protein>
<keyword evidence="3" id="KW-0547">Nucleotide-binding</keyword>
<dbReference type="CDD" id="cd18787">
    <property type="entry name" value="SF2_C_DEAD"/>
    <property type="match status" value="1"/>
</dbReference>
<feature type="domain" description="Helicase ATP-binding" evidence="14">
    <location>
        <begin position="27"/>
        <end position="197"/>
    </location>
</feature>
<accession>A0A8H7P963</accession>
<name>A0A8H7P963_9APHY</name>
<dbReference type="PANTHER" id="PTHR47958">
    <property type="entry name" value="ATP-DEPENDENT RNA HELICASE DBP3"/>
    <property type="match status" value="1"/>
</dbReference>
<comment type="catalytic activity">
    <reaction evidence="13">
        <text>ATP + H2O = ADP + phosphate + H(+)</text>
        <dbReference type="Rhea" id="RHEA:13065"/>
        <dbReference type="ChEBI" id="CHEBI:15377"/>
        <dbReference type="ChEBI" id="CHEBI:15378"/>
        <dbReference type="ChEBI" id="CHEBI:30616"/>
        <dbReference type="ChEBI" id="CHEBI:43474"/>
        <dbReference type="ChEBI" id="CHEBI:456216"/>
        <dbReference type="EC" id="3.6.4.13"/>
    </reaction>
</comment>
<evidence type="ECO:0000256" key="3">
    <source>
        <dbReference type="ARBA" id="ARBA00022741"/>
    </source>
</evidence>